<reference evidence="1" key="1">
    <citation type="submission" date="2013-11" db="EMBL/GenBank/DDBJ databases">
        <title>The Genome Sequence of Phytophthora parasitica IAC_01/95.</title>
        <authorList>
            <consortium name="The Broad Institute Genomics Platform"/>
            <person name="Russ C."/>
            <person name="Tyler B."/>
            <person name="Panabieres F."/>
            <person name="Shan W."/>
            <person name="Tripathy S."/>
            <person name="Grunwald N."/>
            <person name="Machado M."/>
            <person name="Johnson C.S."/>
            <person name="Arredondo F."/>
            <person name="Hong C."/>
            <person name="Coffey M."/>
            <person name="Young S.K."/>
            <person name="Zeng Q."/>
            <person name="Gargeya S."/>
            <person name="Fitzgerald M."/>
            <person name="Abouelleil A."/>
            <person name="Alvarado L."/>
            <person name="Chapman S.B."/>
            <person name="Gainer-Dewar J."/>
            <person name="Goldberg J."/>
            <person name="Griggs A."/>
            <person name="Gujja S."/>
            <person name="Hansen M."/>
            <person name="Howarth C."/>
            <person name="Imamovic A."/>
            <person name="Ireland A."/>
            <person name="Larimer J."/>
            <person name="McCowan C."/>
            <person name="Murphy C."/>
            <person name="Pearson M."/>
            <person name="Poon T.W."/>
            <person name="Priest M."/>
            <person name="Roberts A."/>
            <person name="Saif S."/>
            <person name="Shea T."/>
            <person name="Sykes S."/>
            <person name="Wortman J."/>
            <person name="Nusbaum C."/>
            <person name="Birren B."/>
        </authorList>
    </citation>
    <scope>NUCLEOTIDE SEQUENCE [LARGE SCALE GENOMIC DNA]</scope>
    <source>
        <strain evidence="1">IAC_01/95</strain>
    </source>
</reference>
<accession>W2NI13</accession>
<evidence type="ECO:0000313" key="1">
    <source>
        <dbReference type="EMBL" id="ETM48185.1"/>
    </source>
</evidence>
<proteinExistence type="predicted"/>
<protein>
    <submittedName>
        <fullName evidence="1">Uncharacterized protein</fullName>
    </submittedName>
</protein>
<dbReference type="VEuPathDB" id="FungiDB:PPTG_09777"/>
<organism evidence="1">
    <name type="scientific">Phytophthora nicotianae</name>
    <name type="common">Potato buckeye rot agent</name>
    <name type="synonym">Phytophthora parasitica</name>
    <dbReference type="NCBI Taxonomy" id="4792"/>
    <lineage>
        <taxon>Eukaryota</taxon>
        <taxon>Sar</taxon>
        <taxon>Stramenopiles</taxon>
        <taxon>Oomycota</taxon>
        <taxon>Peronosporomycetes</taxon>
        <taxon>Peronosporales</taxon>
        <taxon>Peronosporaceae</taxon>
        <taxon>Phytophthora</taxon>
    </lineage>
</organism>
<dbReference type="EMBL" id="KI692470">
    <property type="protein sequence ID" value="ETM48185.1"/>
    <property type="molecule type" value="Genomic_DNA"/>
</dbReference>
<dbReference type="Proteomes" id="UP000054532">
    <property type="component" value="Unassembled WGS sequence"/>
</dbReference>
<dbReference type="AlphaFoldDB" id="W2NI13"/>
<name>W2NI13_PHYNI</name>
<gene>
    <name evidence="1" type="ORF">L914_07238</name>
</gene>
<feature type="non-terminal residue" evidence="1">
    <location>
        <position position="1"/>
    </location>
</feature>
<feature type="non-terminal residue" evidence="1">
    <location>
        <position position="75"/>
    </location>
</feature>
<sequence>TVRGIMDELEKRAIGAGVVTYDGLQPALIQYDNQLPSIPSFCWGGRFRRVPPDFQLPDCSVAALWVSWTCGNASK</sequence>